<evidence type="ECO:0000256" key="2">
    <source>
        <dbReference type="ARBA" id="ARBA00023242"/>
    </source>
</evidence>
<dbReference type="PANTHER" id="PTHR47431:SF4">
    <property type="entry name" value="ZN(II)2CYS6 TRANSCRIPTION FACTOR (EUROFUNG)"/>
    <property type="match status" value="1"/>
</dbReference>
<dbReference type="SMART" id="SM00066">
    <property type="entry name" value="GAL4"/>
    <property type="match status" value="1"/>
</dbReference>
<dbReference type="Gene3D" id="4.10.240.10">
    <property type="entry name" value="Zn(2)-C6 fungal-type DNA-binding domain"/>
    <property type="match status" value="1"/>
</dbReference>
<accession>A0A6G1K379</accession>
<keyword evidence="6" id="KW-1185">Reference proteome</keyword>
<keyword evidence="1" id="KW-0479">Metal-binding</keyword>
<dbReference type="EMBL" id="MU005774">
    <property type="protein sequence ID" value="KAF2707329.1"/>
    <property type="molecule type" value="Genomic_DNA"/>
</dbReference>
<dbReference type="PROSITE" id="PS00463">
    <property type="entry name" value="ZN2_CY6_FUNGAL_1"/>
    <property type="match status" value="1"/>
</dbReference>
<keyword evidence="2" id="KW-0539">Nucleus</keyword>
<dbReference type="SUPFAM" id="SSF57701">
    <property type="entry name" value="Zn2/Cys6 DNA-binding domain"/>
    <property type="match status" value="1"/>
</dbReference>
<reference evidence="5" key="1">
    <citation type="journal article" date="2020" name="Stud. Mycol.">
        <title>101 Dothideomycetes genomes: a test case for predicting lifestyles and emergence of pathogens.</title>
        <authorList>
            <person name="Haridas S."/>
            <person name="Albert R."/>
            <person name="Binder M."/>
            <person name="Bloem J."/>
            <person name="Labutti K."/>
            <person name="Salamov A."/>
            <person name="Andreopoulos B."/>
            <person name="Baker S."/>
            <person name="Barry K."/>
            <person name="Bills G."/>
            <person name="Bluhm B."/>
            <person name="Cannon C."/>
            <person name="Castanera R."/>
            <person name="Culley D."/>
            <person name="Daum C."/>
            <person name="Ezra D."/>
            <person name="Gonzalez J."/>
            <person name="Henrissat B."/>
            <person name="Kuo A."/>
            <person name="Liang C."/>
            <person name="Lipzen A."/>
            <person name="Lutzoni F."/>
            <person name="Magnuson J."/>
            <person name="Mondo S."/>
            <person name="Nolan M."/>
            <person name="Ohm R."/>
            <person name="Pangilinan J."/>
            <person name="Park H.-J."/>
            <person name="Ramirez L."/>
            <person name="Alfaro M."/>
            <person name="Sun H."/>
            <person name="Tritt A."/>
            <person name="Yoshinaga Y."/>
            <person name="Zwiers L.-H."/>
            <person name="Turgeon B."/>
            <person name="Goodwin S."/>
            <person name="Spatafora J."/>
            <person name="Crous P."/>
            <person name="Grigoriev I."/>
        </authorList>
    </citation>
    <scope>NUCLEOTIDE SEQUENCE</scope>
    <source>
        <strain evidence="5">CBS 279.74</strain>
    </source>
</reference>
<dbReference type="GO" id="GO:0008270">
    <property type="term" value="F:zinc ion binding"/>
    <property type="evidence" value="ECO:0007669"/>
    <property type="project" value="InterPro"/>
</dbReference>
<evidence type="ECO:0000256" key="1">
    <source>
        <dbReference type="ARBA" id="ARBA00022723"/>
    </source>
</evidence>
<dbReference type="CDD" id="cd00067">
    <property type="entry name" value="GAL4"/>
    <property type="match status" value="1"/>
</dbReference>
<evidence type="ECO:0000313" key="5">
    <source>
        <dbReference type="EMBL" id="KAF2707329.1"/>
    </source>
</evidence>
<dbReference type="InterPro" id="IPR007219">
    <property type="entry name" value="XnlR_reg_dom"/>
</dbReference>
<organism evidence="5 6">
    <name type="scientific">Pleomassaria siparia CBS 279.74</name>
    <dbReference type="NCBI Taxonomy" id="1314801"/>
    <lineage>
        <taxon>Eukaryota</taxon>
        <taxon>Fungi</taxon>
        <taxon>Dikarya</taxon>
        <taxon>Ascomycota</taxon>
        <taxon>Pezizomycotina</taxon>
        <taxon>Dothideomycetes</taxon>
        <taxon>Pleosporomycetidae</taxon>
        <taxon>Pleosporales</taxon>
        <taxon>Pleomassariaceae</taxon>
        <taxon>Pleomassaria</taxon>
    </lineage>
</organism>
<evidence type="ECO:0000256" key="3">
    <source>
        <dbReference type="SAM" id="MobiDB-lite"/>
    </source>
</evidence>
<dbReference type="CDD" id="cd12148">
    <property type="entry name" value="fungal_TF_MHR"/>
    <property type="match status" value="1"/>
</dbReference>
<dbReference type="PROSITE" id="PS50048">
    <property type="entry name" value="ZN2_CY6_FUNGAL_2"/>
    <property type="match status" value="1"/>
</dbReference>
<dbReference type="Proteomes" id="UP000799428">
    <property type="component" value="Unassembled WGS sequence"/>
</dbReference>
<evidence type="ECO:0000313" key="6">
    <source>
        <dbReference type="Proteomes" id="UP000799428"/>
    </source>
</evidence>
<dbReference type="Pfam" id="PF04082">
    <property type="entry name" value="Fungal_trans"/>
    <property type="match status" value="1"/>
</dbReference>
<dbReference type="GO" id="GO:0000981">
    <property type="term" value="F:DNA-binding transcription factor activity, RNA polymerase II-specific"/>
    <property type="evidence" value="ECO:0007669"/>
    <property type="project" value="InterPro"/>
</dbReference>
<protein>
    <recommendedName>
        <fullName evidence="4">Zn(2)-C6 fungal-type domain-containing protein</fullName>
    </recommendedName>
</protein>
<dbReference type="Pfam" id="PF00172">
    <property type="entry name" value="Zn_clus"/>
    <property type="match status" value="1"/>
</dbReference>
<gene>
    <name evidence="5" type="ORF">K504DRAFT_458763</name>
</gene>
<name>A0A6G1K379_9PLEO</name>
<evidence type="ECO:0000259" key="4">
    <source>
        <dbReference type="PROSITE" id="PS50048"/>
    </source>
</evidence>
<dbReference type="OrthoDB" id="10067394at2759"/>
<sequence length="601" mass="67648">MDPTSSEPRPINRVALACIQCRSRHVKCDATQPICTRCKREGKECNYQKSRRGGLDKAALARRRLAMQQQAERFPRNNQSVDQGLTPENNSDSPHSVDIDDQFSAIPRFGAVNIAGAPHTSTNAISFLVNPDRLLDMYYENFHPSLPVALPLQFLCQRRSKENHGLQDLLLVMRYIGSIYAAWTPSDSYYERAYQALHEPRLPRNGFSVQALMLFAIAQHHSDLRVEARTTLDVAIAIALEIGINSKVFAQMHGERDAVLEESLRRTYYFLHLVDQHFSVVVNNPIFAMRDLPSTVDLPCDEEFYERGQIPPTATWQDYEEKEFAEAEVIYSSIAYLHDICRVVSHIMRVLLSSGTFSDGLIASLDAKVALWQSSLPPSKKDPLQRDGKVDEVMFLAHMICTIILMNSHRPFSTLVYSFEELTTISFASPIPHVEPSRQDQCTHTARALRAADMHTKLLAIPCDMNRHNLFTLCITASTATAQVSACSRVLEDDGASIARDRVRLSIGYLCSMSSNWPLAKKMAQEVKRVARRTLSANMTNFADDVDPNAEVDIPRDDVIWPIGDVSSQIDIYNGLTLPMNWDMSLYEPPPSTCSTCSMML</sequence>
<dbReference type="InterPro" id="IPR001138">
    <property type="entry name" value="Zn2Cys6_DnaBD"/>
</dbReference>
<dbReference type="GO" id="GO:0006351">
    <property type="term" value="P:DNA-templated transcription"/>
    <property type="evidence" value="ECO:0007669"/>
    <property type="project" value="InterPro"/>
</dbReference>
<feature type="compositionally biased region" description="Polar residues" evidence="3">
    <location>
        <begin position="76"/>
        <end position="94"/>
    </location>
</feature>
<dbReference type="AlphaFoldDB" id="A0A6G1K379"/>
<proteinExistence type="predicted"/>
<dbReference type="InterPro" id="IPR036864">
    <property type="entry name" value="Zn2-C6_fun-type_DNA-bd_sf"/>
</dbReference>
<feature type="domain" description="Zn(2)-C6 fungal-type" evidence="4">
    <location>
        <begin position="17"/>
        <end position="47"/>
    </location>
</feature>
<dbReference type="GO" id="GO:0003677">
    <property type="term" value="F:DNA binding"/>
    <property type="evidence" value="ECO:0007669"/>
    <property type="project" value="InterPro"/>
</dbReference>
<feature type="region of interest" description="Disordered" evidence="3">
    <location>
        <begin position="67"/>
        <end position="95"/>
    </location>
</feature>
<dbReference type="PANTHER" id="PTHR47431">
    <property type="entry name" value="ZN(II)2CYS6 TRANSCRIPTION FACTOR (EUROFUNG)-RELATED"/>
    <property type="match status" value="1"/>
</dbReference>